<evidence type="ECO:0000313" key="5">
    <source>
        <dbReference type="EMBL" id="CAB5029685.1"/>
    </source>
</evidence>
<evidence type="ECO:0000256" key="1">
    <source>
        <dbReference type="SAM" id="MobiDB-lite"/>
    </source>
</evidence>
<evidence type="ECO:0000313" key="3">
    <source>
        <dbReference type="EMBL" id="CAB4829178.1"/>
    </source>
</evidence>
<organism evidence="4">
    <name type="scientific">freshwater metagenome</name>
    <dbReference type="NCBI Taxonomy" id="449393"/>
    <lineage>
        <taxon>unclassified sequences</taxon>
        <taxon>metagenomes</taxon>
        <taxon>ecological metagenomes</taxon>
    </lineage>
</organism>
<protein>
    <submittedName>
        <fullName evidence="4">Unannotated protein</fullName>
    </submittedName>
</protein>
<dbReference type="Gene3D" id="1.10.260.40">
    <property type="entry name" value="lambda repressor-like DNA-binding domains"/>
    <property type="match status" value="1"/>
</dbReference>
<dbReference type="InterPro" id="IPR010982">
    <property type="entry name" value="Lambda_DNA-bd_dom_sf"/>
</dbReference>
<reference evidence="4" key="1">
    <citation type="submission" date="2020-05" db="EMBL/GenBank/DDBJ databases">
        <authorList>
            <person name="Chiriac C."/>
            <person name="Salcher M."/>
            <person name="Ghai R."/>
            <person name="Kavagutti S V."/>
        </authorList>
    </citation>
    <scope>NUCLEOTIDE SEQUENCE</scope>
</reference>
<dbReference type="SMART" id="SM00530">
    <property type="entry name" value="HTH_XRE"/>
    <property type="match status" value="1"/>
</dbReference>
<sequence>MSRLLKSAREQSGMSLRALAQRAKTSHSTLSAYESGRIEPSTSVAARIFEAAGYRLSTTIEPQLKTANGHYPGDELAELLALGELLPRTTRARHLDAPVFPGS</sequence>
<dbReference type="EMBL" id="CAFABE010000042">
    <property type="protein sequence ID" value="CAB4829178.1"/>
    <property type="molecule type" value="Genomic_DNA"/>
</dbReference>
<dbReference type="AlphaFoldDB" id="A0A6J7E281"/>
<gene>
    <name evidence="3" type="ORF">UFOPK3164_00995</name>
    <name evidence="4" type="ORF">UFOPK3427_01204</name>
    <name evidence="5" type="ORF">UFOPK4112_01507</name>
</gene>
<evidence type="ECO:0000313" key="4">
    <source>
        <dbReference type="EMBL" id="CAB4877202.1"/>
    </source>
</evidence>
<dbReference type="PROSITE" id="PS50943">
    <property type="entry name" value="HTH_CROC1"/>
    <property type="match status" value="1"/>
</dbReference>
<proteinExistence type="predicted"/>
<dbReference type="Pfam" id="PF13560">
    <property type="entry name" value="HTH_31"/>
    <property type="match status" value="1"/>
</dbReference>
<feature type="region of interest" description="Disordered" evidence="1">
    <location>
        <begin position="1"/>
        <end position="36"/>
    </location>
</feature>
<name>A0A6J7E281_9ZZZZ</name>
<dbReference type="EMBL" id="CAFBPM010000018">
    <property type="protein sequence ID" value="CAB5029685.1"/>
    <property type="molecule type" value="Genomic_DNA"/>
</dbReference>
<dbReference type="EMBL" id="CAFBLT010000001">
    <property type="protein sequence ID" value="CAB4877202.1"/>
    <property type="molecule type" value="Genomic_DNA"/>
</dbReference>
<feature type="domain" description="HTH cro/C1-type" evidence="2">
    <location>
        <begin position="5"/>
        <end position="51"/>
    </location>
</feature>
<dbReference type="GO" id="GO:0003677">
    <property type="term" value="F:DNA binding"/>
    <property type="evidence" value="ECO:0007669"/>
    <property type="project" value="InterPro"/>
</dbReference>
<dbReference type="CDD" id="cd00093">
    <property type="entry name" value="HTH_XRE"/>
    <property type="match status" value="1"/>
</dbReference>
<evidence type="ECO:0000259" key="2">
    <source>
        <dbReference type="PROSITE" id="PS50943"/>
    </source>
</evidence>
<dbReference type="SUPFAM" id="SSF47413">
    <property type="entry name" value="lambda repressor-like DNA-binding domains"/>
    <property type="match status" value="1"/>
</dbReference>
<dbReference type="InterPro" id="IPR001387">
    <property type="entry name" value="Cro/C1-type_HTH"/>
</dbReference>
<accession>A0A6J7E281</accession>